<keyword evidence="4" id="KW-0255">Endonuclease</keyword>
<dbReference type="EMBL" id="AEUD01000016">
    <property type="protein sequence ID" value="EGD53931.1"/>
    <property type="molecule type" value="Genomic_DNA"/>
</dbReference>
<dbReference type="AlphaFoldDB" id="F1YN44"/>
<dbReference type="OrthoDB" id="4379271at2"/>
<name>F1YN44_9ACTN</name>
<accession>F1YN44</accession>
<evidence type="ECO:0000313" key="5">
    <source>
        <dbReference type="Proteomes" id="UP000035065"/>
    </source>
</evidence>
<dbReference type="Gene3D" id="1.10.30.50">
    <property type="match status" value="1"/>
</dbReference>
<evidence type="ECO:0000256" key="1">
    <source>
        <dbReference type="ARBA" id="ARBA00023450"/>
    </source>
</evidence>
<dbReference type="Pfam" id="PF01844">
    <property type="entry name" value="HNH"/>
    <property type="match status" value="1"/>
</dbReference>
<feature type="compositionally biased region" description="Low complexity" evidence="2">
    <location>
        <begin position="443"/>
        <end position="452"/>
    </location>
</feature>
<dbReference type="eggNOG" id="COG1403">
    <property type="taxonomic scope" value="Bacteria"/>
</dbReference>
<dbReference type="GO" id="GO:0003676">
    <property type="term" value="F:nucleic acid binding"/>
    <property type="evidence" value="ECO:0007669"/>
    <property type="project" value="InterPro"/>
</dbReference>
<comment type="caution">
    <text evidence="4">The sequence shown here is derived from an EMBL/GenBank/DDBJ whole genome shotgun (WGS) entry which is preliminary data.</text>
</comment>
<dbReference type="CDD" id="cd00085">
    <property type="entry name" value="HNHc"/>
    <property type="match status" value="1"/>
</dbReference>
<keyword evidence="4" id="KW-0540">Nuclease</keyword>
<protein>
    <submittedName>
        <fullName evidence="4">HNH endonuclease</fullName>
    </submittedName>
</protein>
<comment type="similarity">
    <text evidence="1">Belongs to the Rv1128c/1148c/1588c/1702c/1945/3466 family.</text>
</comment>
<feature type="region of interest" description="Disordered" evidence="2">
    <location>
        <begin position="225"/>
        <end position="246"/>
    </location>
</feature>
<dbReference type="InterPro" id="IPR003870">
    <property type="entry name" value="DUF222"/>
</dbReference>
<dbReference type="GO" id="GO:0008270">
    <property type="term" value="F:zinc ion binding"/>
    <property type="evidence" value="ECO:0007669"/>
    <property type="project" value="InterPro"/>
</dbReference>
<feature type="domain" description="HNH nuclease" evidence="3">
    <location>
        <begin position="349"/>
        <end position="401"/>
    </location>
</feature>
<organism evidence="4 5">
    <name type="scientific">Gordonia neofelifaecis NRRL B-59395</name>
    <dbReference type="NCBI Taxonomy" id="644548"/>
    <lineage>
        <taxon>Bacteria</taxon>
        <taxon>Bacillati</taxon>
        <taxon>Actinomycetota</taxon>
        <taxon>Actinomycetes</taxon>
        <taxon>Mycobacteriales</taxon>
        <taxon>Gordoniaceae</taxon>
        <taxon>Gordonia</taxon>
    </lineage>
</organism>
<dbReference type="RefSeq" id="WP_009680547.1">
    <property type="nucleotide sequence ID" value="NZ_AEUD01000016.1"/>
</dbReference>
<dbReference type="InterPro" id="IPR003615">
    <property type="entry name" value="HNH_nuc"/>
</dbReference>
<gene>
    <name evidence="4" type="ORF">SCNU_16758</name>
</gene>
<dbReference type="STRING" id="644548.SCNU_16758"/>
<feature type="compositionally biased region" description="Basic and acidic residues" evidence="2">
    <location>
        <begin position="421"/>
        <end position="437"/>
    </location>
</feature>
<dbReference type="SMART" id="SM00507">
    <property type="entry name" value="HNHc"/>
    <property type="match status" value="1"/>
</dbReference>
<feature type="compositionally biased region" description="Basic and acidic residues" evidence="2">
    <location>
        <begin position="235"/>
        <end position="246"/>
    </location>
</feature>
<evidence type="ECO:0000313" key="4">
    <source>
        <dbReference type="EMBL" id="EGD53931.1"/>
    </source>
</evidence>
<sequence>MSVVIAAKKFADHLCDELAPESETARLLAGRSRLGADDRELLDLMVELTRVLNLTTTALAGVTAAADRSGVPRRKHLKSATDMLKQLGHAPSVALRLARVGSAADSLPELTREARIGGVSVEHVDAVGRGVAFVEKRIPLDQRVRADLARRLTVQTTPADIDRRARELAIEWAPAPDEADPSTVPIAENTELNEMALTTGPDGRTVATLDVDALTGEELSQALDTLCKPTPLPDGSRDPRSAGQRRADAFGQIVRSYLAQRERPVAGGALPHVTLIVPARGADAAHSSAPNDPVTDRTGSNVASLGFTGPVSSATAGLVLCESAMRRVVVDGDSAPLDVGREHRLVTVAIRKALEARDRGCAFPGCGRPVSWTDAHHCIPWSEGGDTAVDNCVLLCRMHHVQIHQSEWQVFIGHDRHPWFRPPADPDRPRHAPEPIRSHARRTLTPAPTAAA</sequence>
<evidence type="ECO:0000259" key="3">
    <source>
        <dbReference type="SMART" id="SM00507"/>
    </source>
</evidence>
<feature type="region of interest" description="Disordered" evidence="2">
    <location>
        <begin position="421"/>
        <end position="452"/>
    </location>
</feature>
<reference evidence="4 5" key="1">
    <citation type="journal article" date="2011" name="J. Bacteriol.">
        <title>Draft Genome Sequence of Gordonia neofelifaecis NRRL B-59395, a Cholesterol-Degrading Actinomycete.</title>
        <authorList>
            <person name="Ge F."/>
            <person name="Li W."/>
            <person name="Chen G."/>
            <person name="Liu Y."/>
            <person name="Zhang G."/>
            <person name="Yong B."/>
            <person name="Wang Q."/>
            <person name="Wang N."/>
            <person name="Huang Z."/>
            <person name="Li W."/>
            <person name="Wang J."/>
            <person name="Wu C."/>
            <person name="Xie Q."/>
            <person name="Liu G."/>
        </authorList>
    </citation>
    <scope>NUCLEOTIDE SEQUENCE [LARGE SCALE GENOMIC DNA]</scope>
    <source>
        <strain evidence="4 5">NRRL B-59395</strain>
    </source>
</reference>
<keyword evidence="5" id="KW-1185">Reference proteome</keyword>
<dbReference type="GO" id="GO:0004519">
    <property type="term" value="F:endonuclease activity"/>
    <property type="evidence" value="ECO:0007669"/>
    <property type="project" value="UniProtKB-KW"/>
</dbReference>
<evidence type="ECO:0000256" key="2">
    <source>
        <dbReference type="SAM" id="MobiDB-lite"/>
    </source>
</evidence>
<dbReference type="Pfam" id="PF02720">
    <property type="entry name" value="DUF222"/>
    <property type="match status" value="1"/>
</dbReference>
<proteinExistence type="inferred from homology"/>
<dbReference type="Proteomes" id="UP000035065">
    <property type="component" value="Unassembled WGS sequence"/>
</dbReference>
<keyword evidence="4" id="KW-0378">Hydrolase</keyword>
<dbReference type="InterPro" id="IPR002711">
    <property type="entry name" value="HNH"/>
</dbReference>